<dbReference type="GO" id="GO:0005886">
    <property type="term" value="C:plasma membrane"/>
    <property type="evidence" value="ECO:0007669"/>
    <property type="project" value="UniProtKB-SubCell"/>
</dbReference>
<keyword evidence="5" id="KW-1133">Transmembrane helix</keyword>
<evidence type="ECO:0000256" key="3">
    <source>
        <dbReference type="ARBA" id="ARBA00022475"/>
    </source>
</evidence>
<evidence type="ECO:0000256" key="2">
    <source>
        <dbReference type="ARBA" id="ARBA00009772"/>
    </source>
</evidence>
<evidence type="ECO:0000256" key="5">
    <source>
        <dbReference type="ARBA" id="ARBA00022989"/>
    </source>
</evidence>
<dbReference type="PRINTS" id="PR00953">
    <property type="entry name" value="TYPE3IMRPROT"/>
</dbReference>
<proteinExistence type="inferred from homology"/>
<dbReference type="Proteomes" id="UP000235584">
    <property type="component" value="Chromosome"/>
</dbReference>
<dbReference type="AlphaFoldDB" id="A0A2K9NVA4"/>
<keyword evidence="6" id="KW-0472">Membrane</keyword>
<evidence type="ECO:0000256" key="1">
    <source>
        <dbReference type="ARBA" id="ARBA00004651"/>
    </source>
</evidence>
<comment type="similarity">
    <text evidence="2">Belongs to the FliR/MopE/SpaR family.</text>
</comment>
<organism evidence="7 8">
    <name type="scientific">Bacteriovorax stolpii</name>
    <name type="common">Bdellovibrio stolpii</name>
    <dbReference type="NCBI Taxonomy" id="960"/>
    <lineage>
        <taxon>Bacteria</taxon>
        <taxon>Pseudomonadati</taxon>
        <taxon>Bdellovibrionota</taxon>
        <taxon>Bacteriovoracia</taxon>
        <taxon>Bacteriovoracales</taxon>
        <taxon>Bacteriovoracaceae</taxon>
        <taxon>Bacteriovorax</taxon>
    </lineage>
</organism>
<dbReference type="KEGG" id="bsto:C0V70_15310"/>
<dbReference type="OrthoDB" id="9797790at2"/>
<evidence type="ECO:0000256" key="6">
    <source>
        <dbReference type="ARBA" id="ARBA00023136"/>
    </source>
</evidence>
<dbReference type="EMBL" id="CP025704">
    <property type="protein sequence ID" value="AUN99451.1"/>
    <property type="molecule type" value="Genomic_DNA"/>
</dbReference>
<comment type="subcellular location">
    <subcellularLocation>
        <location evidence="1">Cell membrane</location>
        <topology evidence="1">Multi-pass membrane protein</topology>
    </subcellularLocation>
</comment>
<name>A0A2K9NVA4_BACTC</name>
<keyword evidence="8" id="KW-1185">Reference proteome</keyword>
<gene>
    <name evidence="7" type="ORF">C0V70_15310</name>
</gene>
<accession>A0A2K9NVA4</accession>
<keyword evidence="3" id="KW-1003">Cell membrane</keyword>
<evidence type="ECO:0000256" key="4">
    <source>
        <dbReference type="ARBA" id="ARBA00022692"/>
    </source>
</evidence>
<dbReference type="Pfam" id="PF01311">
    <property type="entry name" value="Bac_export_1"/>
    <property type="match status" value="1"/>
</dbReference>
<dbReference type="InterPro" id="IPR002010">
    <property type="entry name" value="T3SS_IM_R"/>
</dbReference>
<dbReference type="GO" id="GO:0006605">
    <property type="term" value="P:protein targeting"/>
    <property type="evidence" value="ECO:0007669"/>
    <property type="project" value="InterPro"/>
</dbReference>
<sequence length="259" mass="28957">MLNIQITDMAMITAFWLAFTRWLAIIFQLPLFESVTIPVVVKVLTTLMLTFAFFPLIQDQLLLDIKHVGPESFWYLTIFNTLVGLVIGFFVKAIMSIFISTGAIITQQIGLNALSYFDPQAGSPIGPFEKLIEWTVLMMIITSGALLPMFKGVISSFSTIHVYNIGKLAHSIDFFMIMFKSIFISSIMLATPMIFVNLIINAVMGIISRAVPQMNVIAVSFAVNIGLGLLVFAVGSDEFFATCFRIYTERLGDWFQLMS</sequence>
<protein>
    <submittedName>
        <fullName evidence="7">Uncharacterized protein</fullName>
    </submittedName>
</protein>
<dbReference type="RefSeq" id="WP_102244742.1">
    <property type="nucleotide sequence ID" value="NZ_CP025704.1"/>
</dbReference>
<keyword evidence="4" id="KW-0812">Transmembrane</keyword>
<evidence type="ECO:0000313" key="7">
    <source>
        <dbReference type="EMBL" id="AUN99451.1"/>
    </source>
</evidence>
<dbReference type="PANTHER" id="PTHR30065:SF1">
    <property type="entry name" value="SURFACE PRESENTATION OF ANTIGENS PROTEIN SPAR"/>
    <property type="match status" value="1"/>
</dbReference>
<reference evidence="7 8" key="1">
    <citation type="submission" date="2018-01" db="EMBL/GenBank/DDBJ databases">
        <title>Complete genome sequence of Bacteriovorax stolpii DSM12778.</title>
        <authorList>
            <person name="Tang B."/>
            <person name="Chang J."/>
        </authorList>
    </citation>
    <scope>NUCLEOTIDE SEQUENCE [LARGE SCALE GENOMIC DNA]</scope>
    <source>
        <strain evidence="7 8">DSM 12778</strain>
    </source>
</reference>
<dbReference type="PANTHER" id="PTHR30065">
    <property type="entry name" value="FLAGELLAR BIOSYNTHETIC PROTEIN FLIR"/>
    <property type="match status" value="1"/>
</dbReference>
<evidence type="ECO:0000313" key="8">
    <source>
        <dbReference type="Proteomes" id="UP000235584"/>
    </source>
</evidence>